<name>A0A2Z5FWQ0_9BACT</name>
<sequence length="328" mass="37227">MLFYSIRHLTKFQYSRPVSESVMEMRMHPRSDSNQRCLSFSLSVSPRCRVFSYRDHLGNNIHHFDIPGEHQQLVIVAESLVEQQPLANIPKHLDPSAWSELDAIVAQGDYWEMLLPSEFARPTDPLRAFAKKLAIVRRDDPLTMLHELNSRLYEHFDYVPKSTKVDSPIDVAIESGKGVCQDFAHIMIALVRQLGIPCRYVSGYLHHTKQMHDRSTSDATHAWIEALLPHLGWVGFDPTNCLVATDRHIRTAIGRDYADVPPTKGTYRGRTSSELYVAVRVNASEEPPALDQDLPIPEDWSMLVEKAQAPPPPPAAPLLQLQQAQQQQ</sequence>
<accession>A0A2Z5FWQ0</accession>
<keyword evidence="4" id="KW-1185">Reference proteome</keyword>
<proteinExistence type="predicted"/>
<dbReference type="SMART" id="SM00460">
    <property type="entry name" value="TGc"/>
    <property type="match status" value="1"/>
</dbReference>
<dbReference type="PANTHER" id="PTHR33490">
    <property type="entry name" value="BLR5614 PROTEIN-RELATED"/>
    <property type="match status" value="1"/>
</dbReference>
<dbReference type="GO" id="GO:0008233">
    <property type="term" value="F:peptidase activity"/>
    <property type="evidence" value="ECO:0007669"/>
    <property type="project" value="UniProtKB-KW"/>
</dbReference>
<feature type="compositionally biased region" description="Low complexity" evidence="1">
    <location>
        <begin position="317"/>
        <end position="328"/>
    </location>
</feature>
<dbReference type="SUPFAM" id="SSF54001">
    <property type="entry name" value="Cysteine proteinases"/>
    <property type="match status" value="1"/>
</dbReference>
<evidence type="ECO:0000313" key="4">
    <source>
        <dbReference type="Proteomes" id="UP000253606"/>
    </source>
</evidence>
<dbReference type="InterPro" id="IPR002931">
    <property type="entry name" value="Transglutaminase-like"/>
</dbReference>
<dbReference type="OrthoDB" id="9787782at2"/>
<feature type="region of interest" description="Disordered" evidence="1">
    <location>
        <begin position="287"/>
        <end position="328"/>
    </location>
</feature>
<dbReference type="GO" id="GO:0006508">
    <property type="term" value="P:proteolysis"/>
    <property type="evidence" value="ECO:0007669"/>
    <property type="project" value="UniProtKB-KW"/>
</dbReference>
<evidence type="ECO:0000259" key="2">
    <source>
        <dbReference type="SMART" id="SM00460"/>
    </source>
</evidence>
<dbReference type="Gene3D" id="3.10.620.30">
    <property type="match status" value="1"/>
</dbReference>
<dbReference type="RefSeq" id="WP_114206476.1">
    <property type="nucleotide sequence ID" value="NZ_CP030840.1"/>
</dbReference>
<protein>
    <submittedName>
        <fullName evidence="3">Protein containing transglutaminase-like domain, putative cysteine protease</fullName>
    </submittedName>
</protein>
<dbReference type="EMBL" id="CP030840">
    <property type="protein sequence ID" value="AXC10944.1"/>
    <property type="molecule type" value="Genomic_DNA"/>
</dbReference>
<dbReference type="InterPro" id="IPR013589">
    <property type="entry name" value="Bac_transglu_N"/>
</dbReference>
<dbReference type="Pfam" id="PF08379">
    <property type="entry name" value="Bact_transglu_N"/>
    <property type="match status" value="1"/>
</dbReference>
<reference evidence="3 4" key="1">
    <citation type="journal article" date="2018" name="Front. Microbiol.">
        <title>Hydrolytic Capabilities as a Key to Environmental Success: Chitinolytic and Cellulolytic Acidobacteria From Acidic Sub-arctic Soils and Boreal Peatlands.</title>
        <authorList>
            <person name="Belova S.E."/>
            <person name="Ravin N.V."/>
            <person name="Pankratov T.A."/>
            <person name="Rakitin A.L."/>
            <person name="Ivanova A.A."/>
            <person name="Beletsky A.V."/>
            <person name="Mardanov A.V."/>
            <person name="Sinninghe Damste J.S."/>
            <person name="Dedysh S.N."/>
        </authorList>
    </citation>
    <scope>NUCLEOTIDE SEQUENCE [LARGE SCALE GENOMIC DNA]</scope>
    <source>
        <strain evidence="3 4">SBC82</strain>
    </source>
</reference>
<dbReference type="AlphaFoldDB" id="A0A2Z5FWQ0"/>
<feature type="domain" description="Transglutaminase-like" evidence="2">
    <location>
        <begin position="172"/>
        <end position="240"/>
    </location>
</feature>
<dbReference type="PANTHER" id="PTHR33490:SF6">
    <property type="entry name" value="SLL1049 PROTEIN"/>
    <property type="match status" value="1"/>
</dbReference>
<evidence type="ECO:0000256" key="1">
    <source>
        <dbReference type="SAM" id="MobiDB-lite"/>
    </source>
</evidence>
<gene>
    <name evidence="3" type="ORF">ACPOL_1598</name>
</gene>
<keyword evidence="3" id="KW-0378">Hydrolase</keyword>
<dbReference type="KEGG" id="abas:ACPOL_1598"/>
<dbReference type="Proteomes" id="UP000253606">
    <property type="component" value="Chromosome"/>
</dbReference>
<dbReference type="InterPro" id="IPR038765">
    <property type="entry name" value="Papain-like_cys_pep_sf"/>
</dbReference>
<evidence type="ECO:0000313" key="3">
    <source>
        <dbReference type="EMBL" id="AXC10944.1"/>
    </source>
</evidence>
<dbReference type="Pfam" id="PF01841">
    <property type="entry name" value="Transglut_core"/>
    <property type="match status" value="1"/>
</dbReference>
<keyword evidence="3" id="KW-0645">Protease</keyword>
<organism evidence="3 4">
    <name type="scientific">Acidisarcina polymorpha</name>
    <dbReference type="NCBI Taxonomy" id="2211140"/>
    <lineage>
        <taxon>Bacteria</taxon>
        <taxon>Pseudomonadati</taxon>
        <taxon>Acidobacteriota</taxon>
        <taxon>Terriglobia</taxon>
        <taxon>Terriglobales</taxon>
        <taxon>Acidobacteriaceae</taxon>
        <taxon>Acidisarcina</taxon>
    </lineage>
</organism>